<name>A0ABQ3YSY7_9ACTN</name>
<evidence type="ECO:0000313" key="4">
    <source>
        <dbReference type="EMBL" id="GIE00494.1"/>
    </source>
</evidence>
<feature type="transmembrane region" description="Helical" evidence="2">
    <location>
        <begin position="197"/>
        <end position="215"/>
    </location>
</feature>
<dbReference type="SUPFAM" id="SSF48317">
    <property type="entry name" value="Acid phosphatase/Vanadium-dependent haloperoxidase"/>
    <property type="match status" value="1"/>
</dbReference>
<feature type="transmembrane region" description="Helical" evidence="2">
    <location>
        <begin position="170"/>
        <end position="191"/>
    </location>
</feature>
<dbReference type="Gene3D" id="1.20.144.10">
    <property type="entry name" value="Phosphatidic acid phosphatase type 2/haloperoxidase"/>
    <property type="match status" value="1"/>
</dbReference>
<evidence type="ECO:0000256" key="2">
    <source>
        <dbReference type="SAM" id="Phobius"/>
    </source>
</evidence>
<keyword evidence="2" id="KW-1133">Transmembrane helix</keyword>
<feature type="compositionally biased region" description="Low complexity" evidence="1">
    <location>
        <begin position="1"/>
        <end position="19"/>
    </location>
</feature>
<dbReference type="RefSeq" id="WP_203726135.1">
    <property type="nucleotide sequence ID" value="NZ_BAAATX010000077.1"/>
</dbReference>
<feature type="transmembrane region" description="Helical" evidence="2">
    <location>
        <begin position="270"/>
        <end position="291"/>
    </location>
</feature>
<proteinExistence type="predicted"/>
<gene>
    <name evidence="4" type="ORF">Adu01nite_18440</name>
</gene>
<dbReference type="SMART" id="SM00014">
    <property type="entry name" value="acidPPc"/>
    <property type="match status" value="1"/>
</dbReference>
<dbReference type="InterPro" id="IPR036938">
    <property type="entry name" value="PAP2/HPO_sf"/>
</dbReference>
<accession>A0ABQ3YSY7</accession>
<dbReference type="Pfam" id="PF01569">
    <property type="entry name" value="PAP2"/>
    <property type="match status" value="1"/>
</dbReference>
<keyword evidence="2" id="KW-0812">Transmembrane</keyword>
<feature type="domain" description="Phosphatidic acid phosphatase type 2/haloperoxidase" evidence="3">
    <location>
        <begin position="106"/>
        <end position="212"/>
    </location>
</feature>
<feature type="region of interest" description="Disordered" evidence="1">
    <location>
        <begin position="1"/>
        <end position="22"/>
    </location>
</feature>
<evidence type="ECO:0000259" key="3">
    <source>
        <dbReference type="SMART" id="SM00014"/>
    </source>
</evidence>
<sequence>MTALASHSQPAPAAAPARSPGRDSAGHVLAPLGVAILAAAGVAAMYQIFVRTTVGQLGDTAAMRGGDVEHPRVVEVLSRTLNGTTLVSLVAVCLAAVTIGVLRKRIDLAVAATVLVLGANGSCQLLKMRLERPDLDGLAMPNSFPSGHTAAAASVAAALILVLPQAIRGMVTMIGAGYVTIIAIATVWAEWHRPSDTIAAVLLVLAWSAFAAFGVRLLRSRRPVEPERHSRVGTALLLIVFVVAGAAGVLGLATVLLSERVMPDLVSGRFAFLTGSAGIVAAVAGAFLIWVRLTSGDRPATAPAKAVRRRTKGGSK</sequence>
<protein>
    <submittedName>
        <fullName evidence="4">Phosphatidic acid phosphatase</fullName>
    </submittedName>
</protein>
<reference evidence="4 5" key="1">
    <citation type="submission" date="2021-01" db="EMBL/GenBank/DDBJ databases">
        <title>Whole genome shotgun sequence of Actinoplanes durhamensis NBRC 14914.</title>
        <authorList>
            <person name="Komaki H."/>
            <person name="Tamura T."/>
        </authorList>
    </citation>
    <scope>NUCLEOTIDE SEQUENCE [LARGE SCALE GENOMIC DNA]</scope>
    <source>
        <strain evidence="4 5">NBRC 14914</strain>
    </source>
</reference>
<evidence type="ECO:0000313" key="5">
    <source>
        <dbReference type="Proteomes" id="UP000637628"/>
    </source>
</evidence>
<keyword evidence="2" id="KW-0472">Membrane</keyword>
<feature type="transmembrane region" description="Helical" evidence="2">
    <location>
        <begin position="28"/>
        <end position="49"/>
    </location>
</feature>
<feature type="transmembrane region" description="Helical" evidence="2">
    <location>
        <begin position="81"/>
        <end position="101"/>
    </location>
</feature>
<keyword evidence="5" id="KW-1185">Reference proteome</keyword>
<comment type="caution">
    <text evidence="4">The sequence shown here is derived from an EMBL/GenBank/DDBJ whole genome shotgun (WGS) entry which is preliminary data.</text>
</comment>
<dbReference type="InterPro" id="IPR000326">
    <property type="entry name" value="PAP2/HPO"/>
</dbReference>
<dbReference type="EMBL" id="BOML01000017">
    <property type="protein sequence ID" value="GIE00494.1"/>
    <property type="molecule type" value="Genomic_DNA"/>
</dbReference>
<dbReference type="Proteomes" id="UP000637628">
    <property type="component" value="Unassembled WGS sequence"/>
</dbReference>
<feature type="transmembrane region" description="Helical" evidence="2">
    <location>
        <begin position="236"/>
        <end position="258"/>
    </location>
</feature>
<organism evidence="4 5">
    <name type="scientific">Paractinoplanes durhamensis</name>
    <dbReference type="NCBI Taxonomy" id="113563"/>
    <lineage>
        <taxon>Bacteria</taxon>
        <taxon>Bacillati</taxon>
        <taxon>Actinomycetota</taxon>
        <taxon>Actinomycetes</taxon>
        <taxon>Micromonosporales</taxon>
        <taxon>Micromonosporaceae</taxon>
        <taxon>Paractinoplanes</taxon>
    </lineage>
</organism>
<feature type="transmembrane region" description="Helical" evidence="2">
    <location>
        <begin position="147"/>
        <end position="163"/>
    </location>
</feature>
<evidence type="ECO:0000256" key="1">
    <source>
        <dbReference type="SAM" id="MobiDB-lite"/>
    </source>
</evidence>